<dbReference type="EMBL" id="BSFI01000007">
    <property type="protein sequence ID" value="GLK67826.1"/>
    <property type="molecule type" value="Genomic_DNA"/>
</dbReference>
<organism evidence="2 3">
    <name type="scientific">Hansschlegelia plantiphila</name>
    <dbReference type="NCBI Taxonomy" id="374655"/>
    <lineage>
        <taxon>Bacteria</taxon>
        <taxon>Pseudomonadati</taxon>
        <taxon>Pseudomonadota</taxon>
        <taxon>Alphaproteobacteria</taxon>
        <taxon>Hyphomicrobiales</taxon>
        <taxon>Methylopilaceae</taxon>
        <taxon>Hansschlegelia</taxon>
    </lineage>
</organism>
<gene>
    <name evidence="2" type="ORF">GCM10008179_14640</name>
</gene>
<accession>A0A9W6MVF3</accession>
<protein>
    <recommendedName>
        <fullName evidence="1">Glycosyl transferase family 1 domain-containing protein</fullName>
    </recommendedName>
</protein>
<reference evidence="2" key="2">
    <citation type="submission" date="2023-01" db="EMBL/GenBank/DDBJ databases">
        <authorList>
            <person name="Sun Q."/>
            <person name="Evtushenko L."/>
        </authorList>
    </citation>
    <scope>NUCLEOTIDE SEQUENCE</scope>
    <source>
        <strain evidence="2">VKM B-2347</strain>
    </source>
</reference>
<keyword evidence="3" id="KW-1185">Reference proteome</keyword>
<dbReference type="RefSeq" id="WP_271168076.1">
    <property type="nucleotide sequence ID" value="NZ_BSFI01000007.1"/>
</dbReference>
<name>A0A9W6MVF3_9HYPH</name>
<dbReference type="InterPro" id="IPR050194">
    <property type="entry name" value="Glycosyltransferase_grp1"/>
</dbReference>
<dbReference type="Gene3D" id="3.40.50.2000">
    <property type="entry name" value="Glycogen Phosphorylase B"/>
    <property type="match status" value="2"/>
</dbReference>
<proteinExistence type="predicted"/>
<dbReference type="CDD" id="cd03801">
    <property type="entry name" value="GT4_PimA-like"/>
    <property type="match status" value="1"/>
</dbReference>
<sequence>MPRESWSLPPDLPERGVVVVSDRYPPDAAGGAELSLHLLLREPLLRDGALVVTFDRALWTPERRRLDGVEIVALPAPAAWPLHRMSQARVDRLKRLPFRLKWATFWAQAALGALRAPAMHLPALALRIAGAPPGGVRMDHATTPESPAPAAVRAVVERARARLVHADNARAIMTAAEALKGSGVPLLAVVRDHRFTSARFDQTDAPPPAAGWRDRLAAGIADKALAYRQRALRAAAVVVATSRHLEETLQGIVQPARLTRAGLVPVEPAPAAAPRDPRSGFRILVVGSLTANKGQVHLLENWSRLAALIPGVEIDVAGDGPDRDRLAAMIEADGAGALARLHGRLSPEALGRLYATCDVVALPTLWREPFGRVPLEAGAAGRPVVAYASGGLAETVVDGVTGRLVATGDVEAFIAALAALAADEAKRRAMGEEGRRLASARAADRLAEMLERLWAKAGEGSSDRSGQA</sequence>
<dbReference type="PANTHER" id="PTHR45947">
    <property type="entry name" value="SULFOQUINOVOSYL TRANSFERASE SQD2"/>
    <property type="match status" value="1"/>
</dbReference>
<reference evidence="2" key="1">
    <citation type="journal article" date="2014" name="Int. J. Syst. Evol. Microbiol.">
        <title>Complete genome sequence of Corynebacterium casei LMG S-19264T (=DSM 44701T), isolated from a smear-ripened cheese.</title>
        <authorList>
            <consortium name="US DOE Joint Genome Institute (JGI-PGF)"/>
            <person name="Walter F."/>
            <person name="Albersmeier A."/>
            <person name="Kalinowski J."/>
            <person name="Ruckert C."/>
        </authorList>
    </citation>
    <scope>NUCLEOTIDE SEQUENCE</scope>
    <source>
        <strain evidence="2">VKM B-2347</strain>
    </source>
</reference>
<dbReference type="Pfam" id="PF00534">
    <property type="entry name" value="Glycos_transf_1"/>
    <property type="match status" value="1"/>
</dbReference>
<dbReference type="AlphaFoldDB" id="A0A9W6MVF3"/>
<dbReference type="PANTHER" id="PTHR45947:SF3">
    <property type="entry name" value="SULFOQUINOVOSYL TRANSFERASE SQD2"/>
    <property type="match status" value="1"/>
</dbReference>
<evidence type="ECO:0000313" key="3">
    <source>
        <dbReference type="Proteomes" id="UP001143372"/>
    </source>
</evidence>
<dbReference type="GO" id="GO:0016757">
    <property type="term" value="F:glycosyltransferase activity"/>
    <property type="evidence" value="ECO:0007669"/>
    <property type="project" value="InterPro"/>
</dbReference>
<dbReference type="InterPro" id="IPR001296">
    <property type="entry name" value="Glyco_trans_1"/>
</dbReference>
<evidence type="ECO:0000313" key="2">
    <source>
        <dbReference type="EMBL" id="GLK67826.1"/>
    </source>
</evidence>
<evidence type="ECO:0000259" key="1">
    <source>
        <dbReference type="Pfam" id="PF00534"/>
    </source>
</evidence>
<comment type="caution">
    <text evidence="2">The sequence shown here is derived from an EMBL/GenBank/DDBJ whole genome shotgun (WGS) entry which is preliminary data.</text>
</comment>
<feature type="domain" description="Glycosyl transferase family 1" evidence="1">
    <location>
        <begin position="282"/>
        <end position="436"/>
    </location>
</feature>
<dbReference type="SUPFAM" id="SSF53756">
    <property type="entry name" value="UDP-Glycosyltransferase/glycogen phosphorylase"/>
    <property type="match status" value="1"/>
</dbReference>
<dbReference type="Proteomes" id="UP001143372">
    <property type="component" value="Unassembled WGS sequence"/>
</dbReference>